<dbReference type="InterPro" id="IPR005123">
    <property type="entry name" value="Oxoglu/Fe-dep_dioxygenase_dom"/>
</dbReference>
<evidence type="ECO:0000256" key="2">
    <source>
        <dbReference type="RuleBase" id="RU003682"/>
    </source>
</evidence>
<dbReference type="PANTHER" id="PTHR47990">
    <property type="entry name" value="2-OXOGLUTARATE (2OG) AND FE(II)-DEPENDENT OXYGENASE SUPERFAMILY PROTEIN-RELATED"/>
    <property type="match status" value="1"/>
</dbReference>
<dbReference type="SUPFAM" id="SSF51197">
    <property type="entry name" value="Clavaminate synthase-like"/>
    <property type="match status" value="1"/>
</dbReference>
<comment type="caution">
    <text evidence="4">The sequence shown here is derived from an EMBL/GenBank/DDBJ whole genome shotgun (WGS) entry which is preliminary data.</text>
</comment>
<dbReference type="PROSITE" id="PS51471">
    <property type="entry name" value="FE2OG_OXY"/>
    <property type="match status" value="1"/>
</dbReference>
<accession>A0ABR1HQ13</accession>
<evidence type="ECO:0000256" key="1">
    <source>
        <dbReference type="ARBA" id="ARBA00008056"/>
    </source>
</evidence>
<dbReference type="InterPro" id="IPR026992">
    <property type="entry name" value="DIOX_N"/>
</dbReference>
<dbReference type="InterPro" id="IPR027443">
    <property type="entry name" value="IPNS-like_sf"/>
</dbReference>
<feature type="domain" description="Fe2OG dioxygenase" evidence="3">
    <location>
        <begin position="175"/>
        <end position="278"/>
    </location>
</feature>
<comment type="similarity">
    <text evidence="1 2">Belongs to the iron/ascorbate-dependent oxidoreductase family.</text>
</comment>
<reference evidence="4 5" key="1">
    <citation type="journal article" date="2025" name="Microbiol. Resour. Announc.">
        <title>Draft genome sequences for Neonectria magnoliae and Neonectria punicea, canker pathogens of Liriodendron tulipifera and Acer saccharum in West Virginia.</title>
        <authorList>
            <person name="Petronek H.M."/>
            <person name="Kasson M.T."/>
            <person name="Metheny A.M."/>
            <person name="Stauder C.M."/>
            <person name="Lovett B."/>
            <person name="Lynch S.C."/>
            <person name="Garnas J.R."/>
            <person name="Kasson L.R."/>
            <person name="Stajich J.E."/>
        </authorList>
    </citation>
    <scope>NUCLEOTIDE SEQUENCE [LARGE SCALE GENOMIC DNA]</scope>
    <source>
        <strain evidence="4 5">NRRL 64653</strain>
    </source>
</reference>
<sequence>MPIPTIDLSAISESGTPAKQHLIEQVRTACQTYGFFQIVGHGVPQSLFDETIEQSQDFFSLPLEVKEKYNQNIGGFNRGYERLRAQNFEKKTEGDLKEGYYFGKDLPVTHPKVVAKKFNLGPNKYPDDVKNPARFRDVIDRYRTAMLALAENLVRLICQTLEVDDDWVSEFVDTPIAVLRLLHYPPQAADASEWERGIGAHTDFGAVTILLQDMIGCLQVWDRTDSQWIDATPTKGALVVNLGNLMMRWTNDRYISNLHRVINKSGMERYSVPFFFSGNPDFMVRCFDNYGTGQPAKYPPTTVGEWISGRYADTYGTSKDKAEGELSVAEAAAATS</sequence>
<evidence type="ECO:0000313" key="5">
    <source>
        <dbReference type="Proteomes" id="UP001498476"/>
    </source>
</evidence>
<dbReference type="EMBL" id="JAZAVJ010000012">
    <property type="protein sequence ID" value="KAK7422960.1"/>
    <property type="molecule type" value="Genomic_DNA"/>
</dbReference>
<dbReference type="InterPro" id="IPR050231">
    <property type="entry name" value="Iron_ascorbate_oxido_reductase"/>
</dbReference>
<gene>
    <name evidence="4" type="ORF">QQX98_001250</name>
</gene>
<dbReference type="Gene3D" id="2.60.120.330">
    <property type="entry name" value="B-lactam Antibiotic, Isopenicillin N Synthase, Chain"/>
    <property type="match status" value="1"/>
</dbReference>
<dbReference type="Pfam" id="PF03171">
    <property type="entry name" value="2OG-FeII_Oxy"/>
    <property type="match status" value="1"/>
</dbReference>
<dbReference type="PRINTS" id="PR00682">
    <property type="entry name" value="IPNSYNTHASE"/>
</dbReference>
<protein>
    <recommendedName>
        <fullName evidence="3">Fe2OG dioxygenase domain-containing protein</fullName>
    </recommendedName>
</protein>
<keyword evidence="2" id="KW-0560">Oxidoreductase</keyword>
<dbReference type="InterPro" id="IPR044861">
    <property type="entry name" value="IPNS-like_FE2OG_OXY"/>
</dbReference>
<keyword evidence="2" id="KW-0408">Iron</keyword>
<proteinExistence type="inferred from homology"/>
<keyword evidence="2" id="KW-0479">Metal-binding</keyword>
<keyword evidence="5" id="KW-1185">Reference proteome</keyword>
<organism evidence="4 5">
    <name type="scientific">Neonectria punicea</name>
    <dbReference type="NCBI Taxonomy" id="979145"/>
    <lineage>
        <taxon>Eukaryota</taxon>
        <taxon>Fungi</taxon>
        <taxon>Dikarya</taxon>
        <taxon>Ascomycota</taxon>
        <taxon>Pezizomycotina</taxon>
        <taxon>Sordariomycetes</taxon>
        <taxon>Hypocreomycetidae</taxon>
        <taxon>Hypocreales</taxon>
        <taxon>Nectriaceae</taxon>
        <taxon>Neonectria</taxon>
    </lineage>
</organism>
<name>A0ABR1HQ13_9HYPO</name>
<evidence type="ECO:0000259" key="3">
    <source>
        <dbReference type="PROSITE" id="PS51471"/>
    </source>
</evidence>
<dbReference type="Proteomes" id="UP001498476">
    <property type="component" value="Unassembled WGS sequence"/>
</dbReference>
<dbReference type="Pfam" id="PF14226">
    <property type="entry name" value="DIOX_N"/>
    <property type="match status" value="1"/>
</dbReference>
<evidence type="ECO:0000313" key="4">
    <source>
        <dbReference type="EMBL" id="KAK7422960.1"/>
    </source>
</evidence>